<comment type="caution">
    <text evidence="2">The sequence shown here is derived from an EMBL/GenBank/DDBJ whole genome shotgun (WGS) entry which is preliminary data.</text>
</comment>
<dbReference type="AlphaFoldDB" id="A0AAE0BMN7"/>
<dbReference type="PANTHER" id="PTHR31424">
    <property type="entry name" value="PROTEIN CBG23806"/>
    <property type="match status" value="1"/>
</dbReference>
<protein>
    <submittedName>
        <fullName evidence="2">Uncharacterized protein</fullName>
    </submittedName>
</protein>
<reference evidence="2 3" key="1">
    <citation type="journal article" date="2015" name="Genome Biol. Evol.">
        <title>Comparative Genomics of a Bacterivorous Green Alga Reveals Evolutionary Causalities and Consequences of Phago-Mixotrophic Mode of Nutrition.</title>
        <authorList>
            <person name="Burns J.A."/>
            <person name="Paasch A."/>
            <person name="Narechania A."/>
            <person name="Kim E."/>
        </authorList>
    </citation>
    <scope>NUCLEOTIDE SEQUENCE [LARGE SCALE GENOMIC DNA]</scope>
    <source>
        <strain evidence="2 3">PLY_AMNH</strain>
    </source>
</reference>
<accession>A0AAE0BMN7</accession>
<organism evidence="2 3">
    <name type="scientific">Cymbomonas tetramitiformis</name>
    <dbReference type="NCBI Taxonomy" id="36881"/>
    <lineage>
        <taxon>Eukaryota</taxon>
        <taxon>Viridiplantae</taxon>
        <taxon>Chlorophyta</taxon>
        <taxon>Pyramimonadophyceae</taxon>
        <taxon>Pyramimonadales</taxon>
        <taxon>Pyramimonadaceae</taxon>
        <taxon>Cymbomonas</taxon>
    </lineage>
</organism>
<evidence type="ECO:0000256" key="1">
    <source>
        <dbReference type="SAM" id="MobiDB-lite"/>
    </source>
</evidence>
<feature type="region of interest" description="Disordered" evidence="1">
    <location>
        <begin position="377"/>
        <end position="404"/>
    </location>
</feature>
<proteinExistence type="predicted"/>
<gene>
    <name evidence="2" type="ORF">CYMTET_51277</name>
</gene>
<keyword evidence="3" id="KW-1185">Reference proteome</keyword>
<feature type="compositionally biased region" description="Acidic residues" evidence="1">
    <location>
        <begin position="378"/>
        <end position="391"/>
    </location>
</feature>
<evidence type="ECO:0000313" key="3">
    <source>
        <dbReference type="Proteomes" id="UP001190700"/>
    </source>
</evidence>
<sequence>MPSLGKYASKRKTIALMNKYFGTAEPEALSINSMEGVTLSFKQAMTEYIKAHKPSGPDLVVQLAGDGANAFRGVSQTTVAFKVVTKGAEHDTEFRRLNSPFTSQSVLVFEGKEAYQEVKDALERLLQELDNIKIQGIQVDDTVYVLKIKGGGDMKWINMMLGLATCTHTYCCSYCEGAKDELHEKKEFKLRTTTTLLEGAHLYHPGMMFPWQCPYCSKCFQTKEEMQNEPAPTSEKKRLEFQLLHKGVMFHRGPILDIAPEDYVADVLHFALREVTHAIEITCRRRCTTQDQVDKLAKYLQQHVKCFIKLRKVKKKTGVTEEKTPNVIGRECALTMQHSEGMVRTVLSASDPRFQKAMKFWRTLKLLWQEMTTRLDSSSEDDAKDSPEDSSEGASTDSGESVDDKYEIDVMTPGSLVILVVFMNRTQADGYGFLFRCELIIGSDLK</sequence>
<evidence type="ECO:0000313" key="2">
    <source>
        <dbReference type="EMBL" id="KAK3238743.1"/>
    </source>
</evidence>
<name>A0AAE0BMN7_9CHLO</name>
<dbReference type="EMBL" id="LGRX02034122">
    <property type="protein sequence ID" value="KAK3238743.1"/>
    <property type="molecule type" value="Genomic_DNA"/>
</dbReference>
<dbReference type="Proteomes" id="UP001190700">
    <property type="component" value="Unassembled WGS sequence"/>
</dbReference>
<dbReference type="PANTHER" id="PTHR31424:SF3">
    <property type="entry name" value="RING-TYPE DOMAIN-CONTAINING PROTEIN"/>
    <property type="match status" value="1"/>
</dbReference>